<dbReference type="SUPFAM" id="SSF54928">
    <property type="entry name" value="RNA-binding domain, RBD"/>
    <property type="match status" value="1"/>
</dbReference>
<keyword evidence="5" id="KW-1185">Reference proteome</keyword>
<dbReference type="GO" id="GO:0003676">
    <property type="term" value="F:nucleic acid binding"/>
    <property type="evidence" value="ECO:0007669"/>
    <property type="project" value="InterPro"/>
</dbReference>
<dbReference type="EMBL" id="CAMXCT010000481">
    <property type="protein sequence ID" value="CAI3979395.1"/>
    <property type="molecule type" value="Genomic_DNA"/>
</dbReference>
<feature type="domain" description="Mei2-like C-terminal RNA recognition motif" evidence="2">
    <location>
        <begin position="912"/>
        <end position="1001"/>
    </location>
</feature>
<dbReference type="OrthoDB" id="439089at2759"/>
<dbReference type="InterPro" id="IPR007201">
    <property type="entry name" value="Mei2-like_Rrm_C"/>
</dbReference>
<dbReference type="Gene3D" id="3.40.50.11350">
    <property type="match status" value="1"/>
</dbReference>
<dbReference type="EMBL" id="CAMXCT030000481">
    <property type="protein sequence ID" value="CAL4766707.1"/>
    <property type="molecule type" value="Genomic_DNA"/>
</dbReference>
<evidence type="ECO:0000259" key="2">
    <source>
        <dbReference type="Pfam" id="PF04059"/>
    </source>
</evidence>
<evidence type="ECO:0000313" key="5">
    <source>
        <dbReference type="Proteomes" id="UP001152797"/>
    </source>
</evidence>
<gene>
    <name evidence="3" type="ORF">C1SCF055_LOCUS7347</name>
</gene>
<organism evidence="3">
    <name type="scientific">Cladocopium goreaui</name>
    <dbReference type="NCBI Taxonomy" id="2562237"/>
    <lineage>
        <taxon>Eukaryota</taxon>
        <taxon>Sar</taxon>
        <taxon>Alveolata</taxon>
        <taxon>Dinophyceae</taxon>
        <taxon>Suessiales</taxon>
        <taxon>Symbiodiniaceae</taxon>
        <taxon>Cladocopium</taxon>
    </lineage>
</organism>
<dbReference type="Proteomes" id="UP001152797">
    <property type="component" value="Unassembled WGS sequence"/>
</dbReference>
<evidence type="ECO:0000313" key="3">
    <source>
        <dbReference type="EMBL" id="CAI3979395.1"/>
    </source>
</evidence>
<dbReference type="Gene3D" id="1.25.40.10">
    <property type="entry name" value="Tetratricopeptide repeat domain"/>
    <property type="match status" value="1"/>
</dbReference>
<dbReference type="InterPro" id="IPR035979">
    <property type="entry name" value="RBD_domain_sf"/>
</dbReference>
<feature type="region of interest" description="Disordered" evidence="1">
    <location>
        <begin position="789"/>
        <end position="820"/>
    </location>
</feature>
<dbReference type="AlphaFoldDB" id="A0A9P1BTZ3"/>
<reference evidence="3" key="1">
    <citation type="submission" date="2022-10" db="EMBL/GenBank/DDBJ databases">
        <authorList>
            <person name="Chen Y."/>
            <person name="Dougan E. K."/>
            <person name="Chan C."/>
            <person name="Rhodes N."/>
            <person name="Thang M."/>
        </authorList>
    </citation>
    <scope>NUCLEOTIDE SEQUENCE</scope>
</reference>
<comment type="caution">
    <text evidence="3">The sequence shown here is derived from an EMBL/GenBank/DDBJ whole genome shotgun (WGS) entry which is preliminary data.</text>
</comment>
<dbReference type="InterPro" id="IPR011990">
    <property type="entry name" value="TPR-like_helical_dom_sf"/>
</dbReference>
<dbReference type="Pfam" id="PF04059">
    <property type="entry name" value="RRM_2"/>
    <property type="match status" value="1"/>
</dbReference>
<dbReference type="EMBL" id="CAMXCT020000481">
    <property type="protein sequence ID" value="CAL1132770.1"/>
    <property type="molecule type" value="Genomic_DNA"/>
</dbReference>
<reference evidence="4" key="2">
    <citation type="submission" date="2024-04" db="EMBL/GenBank/DDBJ databases">
        <authorList>
            <person name="Chen Y."/>
            <person name="Shah S."/>
            <person name="Dougan E. K."/>
            <person name="Thang M."/>
            <person name="Chan C."/>
        </authorList>
    </citation>
    <scope>NUCLEOTIDE SEQUENCE [LARGE SCALE GENOMIC DNA]</scope>
</reference>
<accession>A0A9P1BTZ3</accession>
<protein>
    <recommendedName>
        <fullName evidence="2">Mei2-like C-terminal RNA recognition motif domain-containing protein</fullName>
    </recommendedName>
</protein>
<sequence length="1050" mass="115483">MAVPEGFEDLVQLCAAALPDINKDPTGEHQQLVNALREFLRNISSADVAASVLTGARHALQACRAAGRPSLSSYACKTSLSMVKKILALRCTEYTAVFAPYHDNGLFANILQVCDALLLTKAGVPVLVDWRRKGLEGHFQYGPEGFDLWSHLFEPTERCRSAADSTAIPEDGLSMPSRINCLFMNMLRGYLWSLPEDNLNLLRSNYAAAMRELRPRLHIQKKLGDICGHWTEDAYIVGVHKRLACSEMVACQLSQRAPSNAEYIMRVRKLFAASTKLQKILYLATDDSQAVLDFQAAFDRDDTDVNFCCREGVKRSFGGVRDDGVDNEVHRNPCMEEDAEDALLDALCLAKCEELICVDSNLSIFAALQNPRLRLHALSSILPEGWEEDANHPSEVVHEAYEVVFAPMVFVRKGPSTATELTGARKPGEVVRCTGRGFDGWVELHGGGWMLVDGARGGKQNAAAGLLLKPVGPVIAGPGEKSCAMFLAYEKNRFDDAIKAWKAAAQLTKSLGLQKAQDLWVTLMCEAASLERNIDPEAAEATASMVLNEVPNHPVAQRCRALVRESLGDLEGARQDLSLAAAQNFMDLEVQDALARVEQRLEEAKWCKSGRRYAIQAAGVSLTFKEGFPKPSKEGVVGSLPMARSETALDLEDLASRYDTQVLREYLLEQEDGGSRPEQVEDADQATLPDIYDLRSRCFRRIRALLVVNFLAYWSTAIYCGYSFYLRVEEVGTKALPPMEVALAPVQTSAQKSGVLDVSGATALTRPPGTFSPEAVQVPKPSFLGKANFDGSGAGTSAPSESPDTESEEASTSTPLAAMDDVDDVDDVNLRQHLEERLAHLRVLQQQSLAQYLDCARALNALQSRSATSRNGVLLGTQPQSISPNLQVPSVPSVPSVRSVRSFAPGSWGAVVTLMVKELPAYFTQEMFVSVLVERGFKHQFDFLYIPYRPERGCNMGYAIINFTRPEYAMQFQASFKGDCLDDEMRMTGRILVVEPAPVQGYEANYYQSALKWSGMPPLSRSGLSDMMKDLQHDIEQAGSCGFPNFGEFQ</sequence>
<name>A0A9P1BTZ3_9DINO</name>
<evidence type="ECO:0000256" key="1">
    <source>
        <dbReference type="SAM" id="MobiDB-lite"/>
    </source>
</evidence>
<dbReference type="SUPFAM" id="SSF48452">
    <property type="entry name" value="TPR-like"/>
    <property type="match status" value="1"/>
</dbReference>
<evidence type="ECO:0000313" key="4">
    <source>
        <dbReference type="EMBL" id="CAL1132770.1"/>
    </source>
</evidence>
<proteinExistence type="predicted"/>